<comment type="caution">
    <text evidence="4">The sequence shown here is derived from an EMBL/GenBank/DDBJ whole genome shotgun (WGS) entry which is preliminary data.</text>
</comment>
<dbReference type="InterPro" id="IPR003347">
    <property type="entry name" value="JmjC_dom"/>
</dbReference>
<dbReference type="Gene3D" id="2.60.120.10">
    <property type="entry name" value="Jelly Rolls"/>
    <property type="match status" value="1"/>
</dbReference>
<keyword evidence="5" id="KW-1185">Reference proteome</keyword>
<keyword evidence="2" id="KW-0472">Membrane</keyword>
<keyword evidence="1" id="KW-0175">Coiled coil</keyword>
<dbReference type="EMBL" id="CAKOGP040000002">
    <property type="protein sequence ID" value="CAJ1919123.1"/>
    <property type="molecule type" value="Genomic_DNA"/>
</dbReference>
<dbReference type="PANTHER" id="PTHR12461:SF98">
    <property type="entry name" value="CUPIN-LIKE DOMAIN-CONTAINING PROTEIN"/>
    <property type="match status" value="1"/>
</dbReference>
<protein>
    <recommendedName>
        <fullName evidence="3">JmjC domain-containing protein</fullName>
    </recommendedName>
</protein>
<organism evidence="4 5">
    <name type="scientific">Cylindrotheca closterium</name>
    <dbReference type="NCBI Taxonomy" id="2856"/>
    <lineage>
        <taxon>Eukaryota</taxon>
        <taxon>Sar</taxon>
        <taxon>Stramenopiles</taxon>
        <taxon>Ochrophyta</taxon>
        <taxon>Bacillariophyta</taxon>
        <taxon>Bacillariophyceae</taxon>
        <taxon>Bacillariophycidae</taxon>
        <taxon>Bacillariales</taxon>
        <taxon>Bacillariaceae</taxon>
        <taxon>Cylindrotheca</taxon>
    </lineage>
</organism>
<sequence length="569" mass="64767">MVPSMKKSCSGDCCPADDSKYAKRQKQRQMKKNKTLLLFSIALTVLVFTRWVLKEDEGSPQERIQRFSKEKMEKLKQAKQLLQEDIRMGLKQGLTGRFDTGAWKTGASNFLRHNDNPKYTSMEEHEHSLAAYDAAILMNEDSGTQWMNPEFLPSLTKEKPLLNAIKKVLRQKSGGAFISPRKFFKVKRQNTKFKWEDLAAPIADKGPKVDFTKHSYKYPEKLSAPPEKIGDYPKLKPLRTLMEDWPQDDIDHPPTPFEEALIHFDYTNSDDVAAAKEFREAKLPFKFVNVPEVVAAGKKWTDEYVNEHFSGHPTDAAPASGKCQESINNFFAFFNHDGWDIETYGLAPTRNNDWTFAKWARHAKYADSARLSPNQPHFYWQAGVDKEERNLPKSKWTFISKDLPSFSSPTETFFVFNPEAQKGIQCRFGERGVTAATHFDAGRNMIAMVTGAKRYILSPPKECSKLGIVPTRGNAMFRHSMLNFGHINLMHEPDMPQDERDWLEESGDAMSLETVLKAGEVLYIPSHWFHYINSLQKSAQCNVRSGVDIEGDAIFGGQADVTDLCEPGI</sequence>
<dbReference type="Proteomes" id="UP001295423">
    <property type="component" value="Unassembled WGS sequence"/>
</dbReference>
<feature type="transmembrane region" description="Helical" evidence="2">
    <location>
        <begin position="35"/>
        <end position="53"/>
    </location>
</feature>
<evidence type="ECO:0000256" key="2">
    <source>
        <dbReference type="SAM" id="Phobius"/>
    </source>
</evidence>
<feature type="domain" description="JmjC" evidence="3">
    <location>
        <begin position="380"/>
        <end position="560"/>
    </location>
</feature>
<dbReference type="Pfam" id="PF13621">
    <property type="entry name" value="Cupin_8"/>
    <property type="match status" value="1"/>
</dbReference>
<dbReference type="PROSITE" id="PS51184">
    <property type="entry name" value="JMJC"/>
    <property type="match status" value="1"/>
</dbReference>
<dbReference type="InterPro" id="IPR014710">
    <property type="entry name" value="RmlC-like_jellyroll"/>
</dbReference>
<accession>A0AAD2CD25</accession>
<name>A0AAD2CD25_9STRA</name>
<evidence type="ECO:0000259" key="3">
    <source>
        <dbReference type="PROSITE" id="PS51184"/>
    </source>
</evidence>
<dbReference type="PANTHER" id="PTHR12461">
    <property type="entry name" value="HYPOXIA-INDUCIBLE FACTOR 1 ALPHA INHIBITOR-RELATED"/>
    <property type="match status" value="1"/>
</dbReference>
<evidence type="ECO:0000313" key="5">
    <source>
        <dbReference type="Proteomes" id="UP001295423"/>
    </source>
</evidence>
<keyword evidence="2" id="KW-1133">Transmembrane helix</keyword>
<feature type="coiled-coil region" evidence="1">
    <location>
        <begin position="64"/>
        <end position="92"/>
    </location>
</feature>
<evidence type="ECO:0000256" key="1">
    <source>
        <dbReference type="SAM" id="Coils"/>
    </source>
</evidence>
<dbReference type="AlphaFoldDB" id="A0AAD2CD25"/>
<reference evidence="4" key="1">
    <citation type="submission" date="2023-08" db="EMBL/GenBank/DDBJ databases">
        <authorList>
            <person name="Audoor S."/>
            <person name="Bilcke G."/>
        </authorList>
    </citation>
    <scope>NUCLEOTIDE SEQUENCE</scope>
</reference>
<keyword evidence="2" id="KW-0812">Transmembrane</keyword>
<gene>
    <name evidence="4" type="ORF">CYCCA115_LOCUS837</name>
</gene>
<dbReference type="InterPro" id="IPR041667">
    <property type="entry name" value="Cupin_8"/>
</dbReference>
<evidence type="ECO:0000313" key="4">
    <source>
        <dbReference type="EMBL" id="CAJ1919123.1"/>
    </source>
</evidence>
<proteinExistence type="predicted"/>
<dbReference type="SUPFAM" id="SSF51197">
    <property type="entry name" value="Clavaminate synthase-like"/>
    <property type="match status" value="1"/>
</dbReference>